<dbReference type="Gene3D" id="3.10.100.10">
    <property type="entry name" value="Mannose-Binding Protein A, subunit A"/>
    <property type="match status" value="1"/>
</dbReference>
<keyword evidence="1" id="KW-1133">Transmembrane helix</keyword>
<proteinExistence type="predicted"/>
<dbReference type="SMART" id="SM00034">
    <property type="entry name" value="CLECT"/>
    <property type="match status" value="1"/>
</dbReference>
<dbReference type="AlphaFoldDB" id="A0A9D4SF29"/>
<reference evidence="3" key="1">
    <citation type="submission" date="2020-06" db="EMBL/GenBank/DDBJ databases">
        <authorList>
            <person name="Ji K."/>
            <person name="Li J."/>
        </authorList>
    </citation>
    <scope>NUCLEOTIDE SEQUENCE</scope>
    <source>
        <strain evidence="3">JKM2019</strain>
        <tissue evidence="3">Whole body</tissue>
    </source>
</reference>
<dbReference type="PANTHER" id="PTHR22803">
    <property type="entry name" value="MANNOSE, PHOSPHOLIPASE, LECTIN RECEPTOR RELATED"/>
    <property type="match status" value="1"/>
</dbReference>
<reference evidence="3" key="2">
    <citation type="journal article" date="2021" name="World Allergy Organ. J.">
        <title>Chromosome-level assembly of Dermatophagoides farinae genome and transcriptome reveals two novel allergens Der f 37 and Der f 39.</title>
        <authorList>
            <person name="Chen J."/>
            <person name="Cai Z."/>
            <person name="Fan D."/>
            <person name="Hu J."/>
            <person name="Hou Y."/>
            <person name="He Y."/>
            <person name="Zhang Z."/>
            <person name="Zhao Z."/>
            <person name="Gao P."/>
            <person name="Hu W."/>
            <person name="Sun J."/>
            <person name="Li J."/>
            <person name="Ji K."/>
        </authorList>
    </citation>
    <scope>NUCLEOTIDE SEQUENCE</scope>
    <source>
        <strain evidence="3">JKM2019</strain>
    </source>
</reference>
<dbReference type="Pfam" id="PF00059">
    <property type="entry name" value="Lectin_C"/>
    <property type="match status" value="1"/>
</dbReference>
<evidence type="ECO:0000259" key="2">
    <source>
        <dbReference type="PROSITE" id="PS50041"/>
    </source>
</evidence>
<organism evidence="3">
    <name type="scientific">Dermatophagoides farinae</name>
    <name type="common">American house dust mite</name>
    <dbReference type="NCBI Taxonomy" id="6954"/>
    <lineage>
        <taxon>Eukaryota</taxon>
        <taxon>Metazoa</taxon>
        <taxon>Ecdysozoa</taxon>
        <taxon>Arthropoda</taxon>
        <taxon>Chelicerata</taxon>
        <taxon>Arachnida</taxon>
        <taxon>Acari</taxon>
        <taxon>Acariformes</taxon>
        <taxon>Sarcoptiformes</taxon>
        <taxon>Astigmata</taxon>
        <taxon>Psoroptidia</taxon>
        <taxon>Analgoidea</taxon>
        <taxon>Pyroglyphidae</taxon>
        <taxon>Dermatophagoidinae</taxon>
        <taxon>Dermatophagoides</taxon>
    </lineage>
</organism>
<dbReference type="InterPro" id="IPR001304">
    <property type="entry name" value="C-type_lectin-like"/>
</dbReference>
<feature type="transmembrane region" description="Helical" evidence="1">
    <location>
        <begin position="257"/>
        <end position="281"/>
    </location>
</feature>
<dbReference type="Proteomes" id="UP000828236">
    <property type="component" value="Unassembled WGS sequence"/>
</dbReference>
<keyword evidence="1" id="KW-0812">Transmembrane</keyword>
<dbReference type="InterPro" id="IPR016187">
    <property type="entry name" value="CTDL_fold"/>
</dbReference>
<dbReference type="PROSITE" id="PS50041">
    <property type="entry name" value="C_TYPE_LECTIN_2"/>
    <property type="match status" value="1"/>
</dbReference>
<dbReference type="InterPro" id="IPR016186">
    <property type="entry name" value="C-type_lectin-like/link_sf"/>
</dbReference>
<dbReference type="SUPFAM" id="SSF56436">
    <property type="entry name" value="C-type lectin-like"/>
    <property type="match status" value="1"/>
</dbReference>
<dbReference type="EMBL" id="SDOV01000007">
    <property type="protein sequence ID" value="KAH7639682.1"/>
    <property type="molecule type" value="Genomic_DNA"/>
</dbReference>
<feature type="domain" description="C-type lectin" evidence="2">
    <location>
        <begin position="59"/>
        <end position="210"/>
    </location>
</feature>
<protein>
    <submittedName>
        <fullName evidence="3">Macrophage mannose receptor 1-like</fullName>
    </submittedName>
</protein>
<evidence type="ECO:0000256" key="1">
    <source>
        <dbReference type="SAM" id="Phobius"/>
    </source>
</evidence>
<dbReference type="InterPro" id="IPR050111">
    <property type="entry name" value="C-type_lectin/snaclec_domain"/>
</dbReference>
<gene>
    <name evidence="3" type="ORF">HUG17_3715</name>
</gene>
<dbReference type="CDD" id="cd00037">
    <property type="entry name" value="CLECT"/>
    <property type="match status" value="1"/>
</dbReference>
<sequence>MKQNFNQTSSFDDDDDDGEELILTETEIDHQRNARMMMMKMMNNQTLNHHYCDDGWISFKNKCYFFHNDMIGANIHEAINICERYHHSHLLQIDSIDETRFLRSYLFEKLELKFSIWLSLIRKNSTHFMWLNNRRPLYRLNNSSSSGDNNNDDDDDNNNHWSSFTYWAPNEPNNLNSKHYCVVMSSEKQDLLFGRWYDVTCSDAFLVVCEHSNNNSDDKNNQTKSIISYENDGELDFLHQNNNNHNTIIIDDDIRKLIYLLSINLFIWIILFSIIIIWFCYQKCYLQRYLHYNHPHHRRHGVTRSLNLLDSQTSDSNVDNRQQQQLQHPCHSIVQLKQQYPDPTTVHFNHAFMIETTDI</sequence>
<evidence type="ECO:0000313" key="3">
    <source>
        <dbReference type="EMBL" id="KAH7639682.1"/>
    </source>
</evidence>
<name>A0A9D4SF29_DERFA</name>
<keyword evidence="1" id="KW-0472">Membrane</keyword>
<keyword evidence="3" id="KW-0675">Receptor</keyword>
<comment type="caution">
    <text evidence="3">The sequence shown here is derived from an EMBL/GenBank/DDBJ whole genome shotgun (WGS) entry which is preliminary data.</text>
</comment>
<accession>A0A9D4SF29</accession>